<evidence type="ECO:0000256" key="9">
    <source>
        <dbReference type="ARBA" id="ARBA00022827"/>
    </source>
</evidence>
<dbReference type="InterPro" id="IPR014729">
    <property type="entry name" value="Rossmann-like_a/b/a_fold"/>
</dbReference>
<dbReference type="Proteomes" id="UP000274033">
    <property type="component" value="Unassembled WGS sequence"/>
</dbReference>
<dbReference type="GO" id="GO:0006747">
    <property type="term" value="P:FAD biosynthetic process"/>
    <property type="evidence" value="ECO:0007669"/>
    <property type="project" value="UniProtKB-UniPathway"/>
</dbReference>
<evidence type="ECO:0000313" key="14">
    <source>
        <dbReference type="Proteomes" id="UP000274033"/>
    </source>
</evidence>
<evidence type="ECO:0000256" key="7">
    <source>
        <dbReference type="ARBA" id="ARBA00022695"/>
    </source>
</evidence>
<keyword evidence="10" id="KW-0067">ATP-binding</keyword>
<keyword evidence="8" id="KW-0547">Nucleotide-binding</keyword>
<dbReference type="EC" id="2.7.7.2" evidence="3"/>
<dbReference type="GO" id="GO:0005524">
    <property type="term" value="F:ATP binding"/>
    <property type="evidence" value="ECO:0007669"/>
    <property type="project" value="UniProtKB-KW"/>
</dbReference>
<dbReference type="OrthoDB" id="9803667at2"/>
<evidence type="ECO:0000313" key="13">
    <source>
        <dbReference type="EMBL" id="RQW74342.1"/>
    </source>
</evidence>
<comment type="similarity">
    <text evidence="2">Belongs to the RibF family.</text>
</comment>
<keyword evidence="6" id="KW-0808">Transferase</keyword>
<evidence type="ECO:0000256" key="8">
    <source>
        <dbReference type="ARBA" id="ARBA00022741"/>
    </source>
</evidence>
<evidence type="ECO:0000256" key="2">
    <source>
        <dbReference type="ARBA" id="ARBA00010214"/>
    </source>
</evidence>
<dbReference type="GO" id="GO:0008531">
    <property type="term" value="F:riboflavin kinase activity"/>
    <property type="evidence" value="ECO:0007669"/>
    <property type="project" value="TreeGrafter"/>
</dbReference>
<comment type="caution">
    <text evidence="13">The sequence shown here is derived from an EMBL/GenBank/DDBJ whole genome shotgun (WGS) entry which is preliminary data.</text>
</comment>
<comment type="pathway">
    <text evidence="1">Cofactor biosynthesis; FAD biosynthesis; FAD from FMN: step 1/1.</text>
</comment>
<dbReference type="GO" id="GO:0003919">
    <property type="term" value="F:FMN adenylyltransferase activity"/>
    <property type="evidence" value="ECO:0007669"/>
    <property type="project" value="UniProtKB-EC"/>
</dbReference>
<comment type="catalytic activity">
    <reaction evidence="11">
        <text>FMN + ATP + H(+) = FAD + diphosphate</text>
        <dbReference type="Rhea" id="RHEA:17237"/>
        <dbReference type="ChEBI" id="CHEBI:15378"/>
        <dbReference type="ChEBI" id="CHEBI:30616"/>
        <dbReference type="ChEBI" id="CHEBI:33019"/>
        <dbReference type="ChEBI" id="CHEBI:57692"/>
        <dbReference type="ChEBI" id="CHEBI:58210"/>
        <dbReference type="EC" id="2.7.7.2"/>
    </reaction>
</comment>
<dbReference type="RefSeq" id="WP_124765060.1">
    <property type="nucleotide sequence ID" value="NZ_JAFBDY010000012.1"/>
</dbReference>
<evidence type="ECO:0000256" key="4">
    <source>
        <dbReference type="ARBA" id="ARBA00022630"/>
    </source>
</evidence>
<accession>A0A3N9UP86</accession>
<proteinExistence type="inferred from homology"/>
<name>A0A3N9UP86_9BACI</name>
<dbReference type="SUPFAM" id="SSF52374">
    <property type="entry name" value="Nucleotidylyl transferase"/>
    <property type="match status" value="1"/>
</dbReference>
<sequence length="272" mass="30492">MKTIEIKSENIISWQTRISNHVIALGFFDGLHKGHQQVISIAKQVAMEKNLPLSVMSFFPHPKSVLSNGNVSVDYLMPLDQKKKQLSQLGVDYFFIVEFSLDFAALSPEQFISDYVIGLGAQHVVCGYDYTYGKKGAGNASTLLEHAQGNLELTIVPKVDICGEKISSTRIRELLSVGNVSFISKLMGHPYTVQWSPYVGLLPYYTLPAPGLYEVSVVGKSFKETGIIRVMNRNDLHFEHMIIPLNEQLTITWHKEVSKSKVKHLVKQKVKG</sequence>
<dbReference type="FunFam" id="3.40.50.620:FF:000021">
    <property type="entry name" value="Riboflavin biosynthesis protein"/>
    <property type="match status" value="1"/>
</dbReference>
<evidence type="ECO:0000256" key="5">
    <source>
        <dbReference type="ARBA" id="ARBA00022643"/>
    </source>
</evidence>
<dbReference type="PANTHER" id="PTHR22749">
    <property type="entry name" value="RIBOFLAVIN KINASE/FMN ADENYLYLTRANSFERASE"/>
    <property type="match status" value="1"/>
</dbReference>
<evidence type="ECO:0000256" key="10">
    <source>
        <dbReference type="ARBA" id="ARBA00022840"/>
    </source>
</evidence>
<gene>
    <name evidence="13" type="ORF">EBB45_12135</name>
</gene>
<dbReference type="GO" id="GO:0009398">
    <property type="term" value="P:FMN biosynthetic process"/>
    <property type="evidence" value="ECO:0007669"/>
    <property type="project" value="TreeGrafter"/>
</dbReference>
<dbReference type="UniPathway" id="UPA00277">
    <property type="reaction ID" value="UER00407"/>
</dbReference>
<feature type="domain" description="FAD synthetase" evidence="12">
    <location>
        <begin position="19"/>
        <end position="170"/>
    </location>
</feature>
<keyword evidence="5" id="KW-0288">FMN</keyword>
<keyword evidence="7" id="KW-0548">Nucleotidyltransferase</keyword>
<dbReference type="Gene3D" id="3.40.50.620">
    <property type="entry name" value="HUPs"/>
    <property type="match status" value="1"/>
</dbReference>
<reference evidence="13 14" key="1">
    <citation type="journal article" date="2013" name="J. Microbiol.">
        <title>Lysinibacillus chungkukjangi sp. nov., isolated from Chungkukjang, Korean fermented soybean food.</title>
        <authorList>
            <person name="Kim S.J."/>
            <person name="Jang Y.H."/>
            <person name="Hamada M."/>
            <person name="Ahn J.H."/>
            <person name="Weon H.Y."/>
            <person name="Suzuki K."/>
            <person name="Whang K.S."/>
            <person name="Kwon S.W."/>
        </authorList>
    </citation>
    <scope>NUCLEOTIDE SEQUENCE [LARGE SCALE GENOMIC DNA]</scope>
    <source>
        <strain evidence="13 14">MCCC 1A12701</strain>
    </source>
</reference>
<dbReference type="EMBL" id="RRCT01000010">
    <property type="protein sequence ID" value="RQW74342.1"/>
    <property type="molecule type" value="Genomic_DNA"/>
</dbReference>
<organism evidence="13 14">
    <name type="scientific">Lysinibacillus composti</name>
    <dbReference type="NCBI Taxonomy" id="720633"/>
    <lineage>
        <taxon>Bacteria</taxon>
        <taxon>Bacillati</taxon>
        <taxon>Bacillota</taxon>
        <taxon>Bacilli</taxon>
        <taxon>Bacillales</taxon>
        <taxon>Bacillaceae</taxon>
        <taxon>Lysinibacillus</taxon>
    </lineage>
</organism>
<dbReference type="InterPro" id="IPR015864">
    <property type="entry name" value="FAD_synthase"/>
</dbReference>
<dbReference type="InterPro" id="IPR023468">
    <property type="entry name" value="Riboflavin_kinase"/>
</dbReference>
<dbReference type="PANTHER" id="PTHR22749:SF6">
    <property type="entry name" value="RIBOFLAVIN KINASE"/>
    <property type="match status" value="1"/>
</dbReference>
<dbReference type="AlphaFoldDB" id="A0A3N9UP86"/>
<keyword evidence="9" id="KW-0274">FAD</keyword>
<dbReference type="CDD" id="cd02064">
    <property type="entry name" value="FAD_synthetase_N"/>
    <property type="match status" value="1"/>
</dbReference>
<evidence type="ECO:0000256" key="11">
    <source>
        <dbReference type="ARBA" id="ARBA00049494"/>
    </source>
</evidence>
<keyword evidence="4" id="KW-0285">Flavoprotein</keyword>
<evidence type="ECO:0000256" key="1">
    <source>
        <dbReference type="ARBA" id="ARBA00004726"/>
    </source>
</evidence>
<dbReference type="GO" id="GO:0009231">
    <property type="term" value="P:riboflavin biosynthetic process"/>
    <property type="evidence" value="ECO:0007669"/>
    <property type="project" value="InterPro"/>
</dbReference>
<keyword evidence="14" id="KW-1185">Reference proteome</keyword>
<evidence type="ECO:0000259" key="12">
    <source>
        <dbReference type="Pfam" id="PF06574"/>
    </source>
</evidence>
<evidence type="ECO:0000256" key="3">
    <source>
        <dbReference type="ARBA" id="ARBA00012393"/>
    </source>
</evidence>
<protein>
    <recommendedName>
        <fullName evidence="3">FAD synthase</fullName>
        <ecNumber evidence="3">2.7.7.2</ecNumber>
    </recommendedName>
</protein>
<evidence type="ECO:0000256" key="6">
    <source>
        <dbReference type="ARBA" id="ARBA00022679"/>
    </source>
</evidence>
<dbReference type="Pfam" id="PF06574">
    <property type="entry name" value="FAD_syn"/>
    <property type="match status" value="1"/>
</dbReference>